<dbReference type="AlphaFoldDB" id="A0A848KPL6"/>
<dbReference type="EMBL" id="JABBNB010000004">
    <property type="protein sequence ID" value="NMO00616.1"/>
    <property type="molecule type" value="Genomic_DNA"/>
</dbReference>
<dbReference type="InterPro" id="IPR051446">
    <property type="entry name" value="HTH_trans_reg/aminotransferase"/>
</dbReference>
<dbReference type="CDD" id="cd07377">
    <property type="entry name" value="WHTH_GntR"/>
    <property type="match status" value="1"/>
</dbReference>
<keyword evidence="4" id="KW-0238">DNA-binding</keyword>
<reference evidence="7 8" key="1">
    <citation type="submission" date="2020-04" db="EMBL/GenBank/DDBJ databases">
        <title>Gordonia sp. nov. TBRC 11910.</title>
        <authorList>
            <person name="Suriyachadkun C."/>
        </authorList>
    </citation>
    <scope>NUCLEOTIDE SEQUENCE [LARGE SCALE GENOMIC DNA]</scope>
    <source>
        <strain evidence="7 8">TBRC 11910</strain>
    </source>
</reference>
<name>A0A848KPL6_9ACTN</name>
<evidence type="ECO:0000313" key="7">
    <source>
        <dbReference type="EMBL" id="NMO00616.1"/>
    </source>
</evidence>
<dbReference type="Gene3D" id="3.90.1150.10">
    <property type="entry name" value="Aspartate Aminotransferase, domain 1"/>
    <property type="match status" value="1"/>
</dbReference>
<dbReference type="RefSeq" id="WP_170193127.1">
    <property type="nucleotide sequence ID" value="NZ_JABBNB010000004.1"/>
</dbReference>
<dbReference type="SUPFAM" id="SSF46785">
    <property type="entry name" value="Winged helix' DNA-binding domain"/>
    <property type="match status" value="1"/>
</dbReference>
<dbReference type="InterPro" id="IPR015422">
    <property type="entry name" value="PyrdxlP-dep_Trfase_small"/>
</dbReference>
<evidence type="ECO:0000256" key="3">
    <source>
        <dbReference type="ARBA" id="ARBA00023015"/>
    </source>
</evidence>
<dbReference type="PANTHER" id="PTHR46577:SF2">
    <property type="entry name" value="TRANSCRIPTIONAL REGULATORY PROTEIN"/>
    <property type="match status" value="1"/>
</dbReference>
<proteinExistence type="inferred from homology"/>
<dbReference type="SUPFAM" id="SSF53383">
    <property type="entry name" value="PLP-dependent transferases"/>
    <property type="match status" value="1"/>
</dbReference>
<dbReference type="InterPro" id="IPR036390">
    <property type="entry name" value="WH_DNA-bd_sf"/>
</dbReference>
<gene>
    <name evidence="7" type="ORF">HH308_05225</name>
</gene>
<dbReference type="GO" id="GO:0003700">
    <property type="term" value="F:DNA-binding transcription factor activity"/>
    <property type="evidence" value="ECO:0007669"/>
    <property type="project" value="InterPro"/>
</dbReference>
<comment type="similarity">
    <text evidence="1">In the C-terminal section; belongs to the class-I pyridoxal-phosphate-dependent aminotransferase family.</text>
</comment>
<dbReference type="Pfam" id="PF00392">
    <property type="entry name" value="GntR"/>
    <property type="match status" value="1"/>
</dbReference>
<evidence type="ECO:0000256" key="5">
    <source>
        <dbReference type="ARBA" id="ARBA00023163"/>
    </source>
</evidence>
<dbReference type="InterPro" id="IPR036388">
    <property type="entry name" value="WH-like_DNA-bd_sf"/>
</dbReference>
<protein>
    <submittedName>
        <fullName evidence="7">PLP-dependent aminotransferase family protein</fullName>
    </submittedName>
</protein>
<dbReference type="Gene3D" id="1.10.10.10">
    <property type="entry name" value="Winged helix-like DNA-binding domain superfamily/Winged helix DNA-binding domain"/>
    <property type="match status" value="1"/>
</dbReference>
<dbReference type="InterPro" id="IPR015421">
    <property type="entry name" value="PyrdxlP-dep_Trfase_major"/>
</dbReference>
<evidence type="ECO:0000313" key="8">
    <source>
        <dbReference type="Proteomes" id="UP000550729"/>
    </source>
</evidence>
<keyword evidence="7" id="KW-0032">Aminotransferase</keyword>
<dbReference type="Proteomes" id="UP000550729">
    <property type="component" value="Unassembled WGS sequence"/>
</dbReference>
<keyword evidence="2" id="KW-0663">Pyridoxal phosphate</keyword>
<dbReference type="PANTHER" id="PTHR46577">
    <property type="entry name" value="HTH-TYPE TRANSCRIPTIONAL REGULATORY PROTEIN GABR"/>
    <property type="match status" value="1"/>
</dbReference>
<dbReference type="InterPro" id="IPR000524">
    <property type="entry name" value="Tscrpt_reg_HTH_GntR"/>
</dbReference>
<evidence type="ECO:0000256" key="2">
    <source>
        <dbReference type="ARBA" id="ARBA00022898"/>
    </source>
</evidence>
<evidence type="ECO:0000256" key="4">
    <source>
        <dbReference type="ARBA" id="ARBA00023125"/>
    </source>
</evidence>
<dbReference type="GO" id="GO:0003677">
    <property type="term" value="F:DNA binding"/>
    <property type="evidence" value="ECO:0007669"/>
    <property type="project" value="UniProtKB-KW"/>
</dbReference>
<dbReference type="SMART" id="SM00345">
    <property type="entry name" value="HTH_GNTR"/>
    <property type="match status" value="1"/>
</dbReference>
<comment type="caution">
    <text evidence="7">The sequence shown here is derived from an EMBL/GenBank/DDBJ whole genome shotgun (WGS) entry which is preliminary data.</text>
</comment>
<accession>A0A848KPL6</accession>
<organism evidence="7 8">
    <name type="scientific">Gordonia asplenii</name>
    <dbReference type="NCBI Taxonomy" id="2725283"/>
    <lineage>
        <taxon>Bacteria</taxon>
        <taxon>Bacillati</taxon>
        <taxon>Actinomycetota</taxon>
        <taxon>Actinomycetes</taxon>
        <taxon>Mycobacteriales</taxon>
        <taxon>Gordoniaceae</taxon>
        <taxon>Gordonia</taxon>
    </lineage>
</organism>
<dbReference type="InterPro" id="IPR004839">
    <property type="entry name" value="Aminotransferase_I/II_large"/>
</dbReference>
<keyword evidence="8" id="KW-1185">Reference proteome</keyword>
<sequence>MIDDSSSRIATHLRSVVAQSATGTKLPSTRALAKQFGAGPVTVQRAIATLVGEGIVETRPGAGNFVRRARSAVPGVDLSWQTTSLGAQRTSRGEVGSPLATAGPDTIVMHSGYLSDDLLPMRELRAALTRVTKGDTAFTRPPVSGLPELRRWFAAELSDYPGAAGGWRDSDVAIASGGQGALASLFRALAGPGDDIVVESPTYWGAIAAAHQAGLRIVPIATADDGPAPDALDAALSRGARLVYAQPTFTNPTGIVWSQRRRAEILDVVAAHGAFLIEDDWARGFGIVDEPAPVATLDTRGHVIYLRSLTKSLSLSMRVAAVCARGPARIRLEDDLAVNDLYVSPLLQAATLDVVSGAGWRTHLRRLRGQLQQRRDALVDEVRGVAGLELTRIPGGATNLWLRLADGIEPNDVVAQTLRRGLSISPGSEWFPTQSPAPFIRLNYGAVEPSRYREAAEILGEVLGDWR</sequence>
<keyword evidence="3" id="KW-0805">Transcription regulation</keyword>
<dbReference type="GO" id="GO:0008483">
    <property type="term" value="F:transaminase activity"/>
    <property type="evidence" value="ECO:0007669"/>
    <property type="project" value="UniProtKB-KW"/>
</dbReference>
<evidence type="ECO:0000259" key="6">
    <source>
        <dbReference type="PROSITE" id="PS50949"/>
    </source>
</evidence>
<evidence type="ECO:0000256" key="1">
    <source>
        <dbReference type="ARBA" id="ARBA00005384"/>
    </source>
</evidence>
<keyword evidence="7" id="KW-0808">Transferase</keyword>
<keyword evidence="5" id="KW-0804">Transcription</keyword>
<dbReference type="Pfam" id="PF00155">
    <property type="entry name" value="Aminotran_1_2"/>
    <property type="match status" value="1"/>
</dbReference>
<dbReference type="GO" id="GO:0030170">
    <property type="term" value="F:pyridoxal phosphate binding"/>
    <property type="evidence" value="ECO:0007669"/>
    <property type="project" value="InterPro"/>
</dbReference>
<feature type="domain" description="HTH gntR-type" evidence="6">
    <location>
        <begin position="1"/>
        <end position="69"/>
    </location>
</feature>
<dbReference type="Gene3D" id="3.40.640.10">
    <property type="entry name" value="Type I PLP-dependent aspartate aminotransferase-like (Major domain)"/>
    <property type="match status" value="1"/>
</dbReference>
<dbReference type="PROSITE" id="PS50949">
    <property type="entry name" value="HTH_GNTR"/>
    <property type="match status" value="1"/>
</dbReference>
<dbReference type="CDD" id="cd00609">
    <property type="entry name" value="AAT_like"/>
    <property type="match status" value="1"/>
</dbReference>
<dbReference type="InterPro" id="IPR015424">
    <property type="entry name" value="PyrdxlP-dep_Trfase"/>
</dbReference>